<evidence type="ECO:0000259" key="3">
    <source>
        <dbReference type="PROSITE" id="PS50977"/>
    </source>
</evidence>
<dbReference type="RefSeq" id="WP_005800210.1">
    <property type="nucleotide sequence ID" value="NZ_ACQT01000368.1"/>
</dbReference>
<dbReference type="PRINTS" id="PR00455">
    <property type="entry name" value="HTHTETR"/>
</dbReference>
<evidence type="ECO:0000313" key="5">
    <source>
        <dbReference type="Proteomes" id="UP000003856"/>
    </source>
</evidence>
<evidence type="ECO:0000313" key="4">
    <source>
        <dbReference type="EMBL" id="EER58062.1"/>
    </source>
</evidence>
<name>C5TBT5_ACIDE</name>
<dbReference type="EMBL" id="ACQT01000368">
    <property type="protein sequence ID" value="EER58062.1"/>
    <property type="molecule type" value="Genomic_DNA"/>
</dbReference>
<evidence type="ECO:0000256" key="1">
    <source>
        <dbReference type="ARBA" id="ARBA00023125"/>
    </source>
</evidence>
<protein>
    <submittedName>
        <fullName evidence="4">Transcriptional regulator, TetR family</fullName>
    </submittedName>
</protein>
<dbReference type="GO" id="GO:0003700">
    <property type="term" value="F:DNA-binding transcription factor activity"/>
    <property type="evidence" value="ECO:0007669"/>
    <property type="project" value="TreeGrafter"/>
</dbReference>
<feature type="domain" description="HTH tetR-type" evidence="3">
    <location>
        <begin position="24"/>
        <end position="84"/>
    </location>
</feature>
<accession>C5TBT5</accession>
<sequence>MTRQSIPESALSAAVPPRQRLPPEVRTVQILDAALVEFSERGFAATRMEDIARRCGLSKGGLCAHFAGKDEVFEALLTRSLTPPGWDAMPALAEGAGASALAQWLVDKLYSSLGRPEAVATLRLLVAESARVPHLIALWERNVVQPHMALLGGILRAHAVQKGVAPSVIVQEPWLVIAPVVHALLSHLVFGGAHAKGLDHYRQGHVALLCELLDPRSRIAATPPSQEPTPQAK</sequence>
<dbReference type="GO" id="GO:0000976">
    <property type="term" value="F:transcription cis-regulatory region binding"/>
    <property type="evidence" value="ECO:0007669"/>
    <property type="project" value="TreeGrafter"/>
</dbReference>
<dbReference type="PATRIC" id="fig|573060.9.peg.555"/>
<feature type="DNA-binding region" description="H-T-H motif" evidence="2">
    <location>
        <begin position="47"/>
        <end position="66"/>
    </location>
</feature>
<dbReference type="PANTHER" id="PTHR30055:SF223">
    <property type="entry name" value="HTH-TYPE TRANSCRIPTIONAL REGULATOR UIDR"/>
    <property type="match status" value="1"/>
</dbReference>
<dbReference type="OrthoDB" id="116240at2"/>
<dbReference type="AlphaFoldDB" id="C5TBT5"/>
<dbReference type="PANTHER" id="PTHR30055">
    <property type="entry name" value="HTH-TYPE TRANSCRIPTIONAL REGULATOR RUTR"/>
    <property type="match status" value="1"/>
</dbReference>
<comment type="caution">
    <text evidence="4">The sequence shown here is derived from an EMBL/GenBank/DDBJ whole genome shotgun (WGS) entry which is preliminary data.</text>
</comment>
<dbReference type="Gene3D" id="1.10.357.10">
    <property type="entry name" value="Tetracycline Repressor, domain 2"/>
    <property type="match status" value="1"/>
</dbReference>
<evidence type="ECO:0000256" key="2">
    <source>
        <dbReference type="PROSITE-ProRule" id="PRU00335"/>
    </source>
</evidence>
<gene>
    <name evidence="4" type="ORF">AcdelDRAFT_4365</name>
</gene>
<keyword evidence="5" id="KW-1185">Reference proteome</keyword>
<dbReference type="Proteomes" id="UP000003856">
    <property type="component" value="Unassembled WGS sequence"/>
</dbReference>
<proteinExistence type="predicted"/>
<dbReference type="InterPro" id="IPR009057">
    <property type="entry name" value="Homeodomain-like_sf"/>
</dbReference>
<keyword evidence="1 2" id="KW-0238">DNA-binding</keyword>
<dbReference type="PROSITE" id="PS50977">
    <property type="entry name" value="HTH_TETR_2"/>
    <property type="match status" value="1"/>
</dbReference>
<reference evidence="4 5" key="1">
    <citation type="submission" date="2009-05" db="EMBL/GenBank/DDBJ databases">
        <title>The draft genome of Acidovorax delafieldii 2AN.</title>
        <authorList>
            <consortium name="US DOE Joint Genome Institute (JGI-PGF)"/>
            <person name="Lucas S."/>
            <person name="Copeland A."/>
            <person name="Lapidus A."/>
            <person name="Glavina del Rio T."/>
            <person name="Tice H."/>
            <person name="Bruce D."/>
            <person name="Goodwin L."/>
            <person name="Pitluck S."/>
            <person name="Larimer F."/>
            <person name="Land M.L."/>
            <person name="Hauser L."/>
            <person name="Shelobolina E.S."/>
            <person name="Picardal F."/>
            <person name="Roden E."/>
            <person name="Emerson D."/>
        </authorList>
    </citation>
    <scope>NUCLEOTIDE SEQUENCE [LARGE SCALE GENOMIC DNA]</scope>
    <source>
        <strain evidence="4 5">2AN</strain>
    </source>
</reference>
<dbReference type="InterPro" id="IPR050109">
    <property type="entry name" value="HTH-type_TetR-like_transc_reg"/>
</dbReference>
<dbReference type="InterPro" id="IPR001647">
    <property type="entry name" value="HTH_TetR"/>
</dbReference>
<dbReference type="SUPFAM" id="SSF46689">
    <property type="entry name" value="Homeodomain-like"/>
    <property type="match status" value="1"/>
</dbReference>
<organism evidence="4 5">
    <name type="scientific">Acidovorax delafieldii 2AN</name>
    <dbReference type="NCBI Taxonomy" id="573060"/>
    <lineage>
        <taxon>Bacteria</taxon>
        <taxon>Pseudomonadati</taxon>
        <taxon>Pseudomonadota</taxon>
        <taxon>Betaproteobacteria</taxon>
        <taxon>Burkholderiales</taxon>
        <taxon>Comamonadaceae</taxon>
        <taxon>Acidovorax</taxon>
    </lineage>
</organism>
<dbReference type="Pfam" id="PF00440">
    <property type="entry name" value="TetR_N"/>
    <property type="match status" value="1"/>
</dbReference>